<dbReference type="InterPro" id="IPR013424">
    <property type="entry name" value="Ice-binding_C"/>
</dbReference>
<evidence type="ECO:0000313" key="2">
    <source>
        <dbReference type="Proteomes" id="UP001597389"/>
    </source>
</evidence>
<keyword evidence="2" id="KW-1185">Reference proteome</keyword>
<dbReference type="Proteomes" id="UP001597389">
    <property type="component" value="Unassembled WGS sequence"/>
</dbReference>
<evidence type="ECO:0000313" key="1">
    <source>
        <dbReference type="EMBL" id="MFD2160576.1"/>
    </source>
</evidence>
<dbReference type="RefSeq" id="WP_377087884.1">
    <property type="nucleotide sequence ID" value="NZ_JBHSJL010000014.1"/>
</dbReference>
<organism evidence="1 2">
    <name type="scientific">Rubritalea tangerina</name>
    <dbReference type="NCBI Taxonomy" id="430798"/>
    <lineage>
        <taxon>Bacteria</taxon>
        <taxon>Pseudomonadati</taxon>
        <taxon>Verrucomicrobiota</taxon>
        <taxon>Verrucomicrobiia</taxon>
        <taxon>Verrucomicrobiales</taxon>
        <taxon>Rubritaleaceae</taxon>
        <taxon>Rubritalea</taxon>
    </lineage>
</organism>
<dbReference type="EMBL" id="JBHUJB010000083">
    <property type="protein sequence ID" value="MFD2160576.1"/>
    <property type="molecule type" value="Genomic_DNA"/>
</dbReference>
<comment type="caution">
    <text evidence="1">The sequence shown here is derived from an EMBL/GenBank/DDBJ whole genome shotgun (WGS) entry which is preliminary data.</text>
</comment>
<reference evidence="2" key="1">
    <citation type="journal article" date="2019" name="Int. J. Syst. Evol. Microbiol.">
        <title>The Global Catalogue of Microorganisms (GCM) 10K type strain sequencing project: providing services to taxonomists for standard genome sequencing and annotation.</title>
        <authorList>
            <consortium name="The Broad Institute Genomics Platform"/>
            <consortium name="The Broad Institute Genome Sequencing Center for Infectious Disease"/>
            <person name="Wu L."/>
            <person name="Ma J."/>
        </authorList>
    </citation>
    <scope>NUCLEOTIDE SEQUENCE [LARGE SCALE GENOMIC DNA]</scope>
    <source>
        <strain evidence="2">CCUG 57942</strain>
    </source>
</reference>
<protein>
    <submittedName>
        <fullName evidence="1">PEP-CTERM sorting domain-containing protein</fullName>
    </submittedName>
</protein>
<dbReference type="NCBIfam" id="TIGR02595">
    <property type="entry name" value="PEP_CTERM"/>
    <property type="match status" value="1"/>
</dbReference>
<proteinExistence type="predicted"/>
<gene>
    <name evidence="1" type="ORF">ACFSW8_16850</name>
</gene>
<sequence length="130" mass="13888">MQSGFYSSTHGDVLGWGLDFNNSNQYFIIANGSRTNLGAFSGGDANRTIRLDYDLLTNQASLSVNDTQIGSSVAGQSNTATRILTADGLFTRQSSKYQGIGTLSITSVPEPSTSSLALLAALTFTLKRRR</sequence>
<name>A0ABW4ZGD4_9BACT</name>
<accession>A0ABW4ZGD4</accession>